<dbReference type="Pfam" id="PF12804">
    <property type="entry name" value="NTP_transf_3"/>
    <property type="match status" value="1"/>
</dbReference>
<evidence type="ECO:0000256" key="1">
    <source>
        <dbReference type="ARBA" id="ARBA00022842"/>
    </source>
</evidence>
<keyword evidence="3" id="KW-0548">Nucleotidyltransferase</keyword>
<dbReference type="InterPro" id="IPR029044">
    <property type="entry name" value="Nucleotide-diphossugar_trans"/>
</dbReference>
<evidence type="ECO:0000259" key="2">
    <source>
        <dbReference type="Pfam" id="PF12804"/>
    </source>
</evidence>
<gene>
    <name evidence="3" type="ORF">C0068_07320</name>
</gene>
<evidence type="ECO:0000313" key="4">
    <source>
        <dbReference type="Proteomes" id="UP000237222"/>
    </source>
</evidence>
<dbReference type="AlphaFoldDB" id="A0A2S4HH50"/>
<name>A0A2S4HH50_9GAMM</name>
<dbReference type="Gene3D" id="3.90.550.10">
    <property type="entry name" value="Spore Coat Polysaccharide Biosynthesis Protein SpsA, Chain A"/>
    <property type="match status" value="1"/>
</dbReference>
<dbReference type="GO" id="GO:0016779">
    <property type="term" value="F:nucleotidyltransferase activity"/>
    <property type="evidence" value="ECO:0007669"/>
    <property type="project" value="UniProtKB-KW"/>
</dbReference>
<dbReference type="InterPro" id="IPR025877">
    <property type="entry name" value="MobA-like_NTP_Trfase"/>
</dbReference>
<keyword evidence="1" id="KW-0460">Magnesium</keyword>
<keyword evidence="3" id="KW-0808">Transferase</keyword>
<dbReference type="PANTHER" id="PTHR43777:SF1">
    <property type="entry name" value="MOLYBDENUM COFACTOR CYTIDYLYLTRANSFERASE"/>
    <property type="match status" value="1"/>
</dbReference>
<organism evidence="3 4">
    <name type="scientific">Zhongshania marina</name>
    <dbReference type="NCBI Taxonomy" id="2304603"/>
    <lineage>
        <taxon>Bacteria</taxon>
        <taxon>Pseudomonadati</taxon>
        <taxon>Pseudomonadota</taxon>
        <taxon>Gammaproteobacteria</taxon>
        <taxon>Cellvibrionales</taxon>
        <taxon>Spongiibacteraceae</taxon>
        <taxon>Zhongshania</taxon>
    </lineage>
</organism>
<evidence type="ECO:0000313" key="3">
    <source>
        <dbReference type="EMBL" id="POP53317.1"/>
    </source>
</evidence>
<dbReference type="Proteomes" id="UP000237222">
    <property type="component" value="Unassembled WGS sequence"/>
</dbReference>
<dbReference type="PANTHER" id="PTHR43777">
    <property type="entry name" value="MOLYBDENUM COFACTOR CYTIDYLYLTRANSFERASE"/>
    <property type="match status" value="1"/>
</dbReference>
<reference evidence="3" key="1">
    <citation type="submission" date="2018-01" db="EMBL/GenBank/DDBJ databases">
        <authorList>
            <person name="Yu X.-D."/>
        </authorList>
    </citation>
    <scope>NUCLEOTIDE SEQUENCE</scope>
    <source>
        <strain evidence="3">ZX-21</strain>
    </source>
</reference>
<proteinExistence type="predicted"/>
<dbReference type="CDD" id="cd04182">
    <property type="entry name" value="GT_2_like_f"/>
    <property type="match status" value="1"/>
</dbReference>
<feature type="domain" description="MobA-like NTP transferase" evidence="2">
    <location>
        <begin position="11"/>
        <end position="167"/>
    </location>
</feature>
<dbReference type="EMBL" id="PQGG01000017">
    <property type="protein sequence ID" value="POP53317.1"/>
    <property type="molecule type" value="Genomic_DNA"/>
</dbReference>
<protein>
    <submittedName>
        <fullName evidence="3">CTP--molybdopterin cytidylyltransferase</fullName>
    </submittedName>
</protein>
<accession>A0A2S4HH50</accession>
<sequence>MLVTYKMLPIIILAAGKSRRFGDSDKRFTVLPHGGVLINALVRRAKKTGLDVSVVINAKDMIADKIDAPCIVAPNAEQGMGASIADAVSVFAKRSAAESLLIMPADLPLLRIESLRRVAASAAPNRIIVPECEGRRGHPVAFGRQFWPLLRELTGDEGARSVIANHHESVDIVEVQDEGIYRDADTPEEMRAVLSKLRPTLR</sequence>
<dbReference type="SUPFAM" id="SSF53448">
    <property type="entry name" value="Nucleotide-diphospho-sugar transferases"/>
    <property type="match status" value="1"/>
</dbReference>
<comment type="caution">
    <text evidence="3">The sequence shown here is derived from an EMBL/GenBank/DDBJ whole genome shotgun (WGS) entry which is preliminary data.</text>
</comment>